<gene>
    <name evidence="2" type="ORF">GCM10007876_07560</name>
</gene>
<comment type="caution">
    <text evidence="2">The sequence shown here is derived from an EMBL/GenBank/DDBJ whole genome shotgun (WGS) entry which is preliminary data.</text>
</comment>
<dbReference type="AlphaFoldDB" id="A0AA37S8C2"/>
<evidence type="ECO:0000313" key="3">
    <source>
        <dbReference type="Proteomes" id="UP001161389"/>
    </source>
</evidence>
<dbReference type="EMBL" id="BSNM01000003">
    <property type="protein sequence ID" value="GLQ30278.1"/>
    <property type="molecule type" value="Genomic_DNA"/>
</dbReference>
<keyword evidence="3" id="KW-1185">Reference proteome</keyword>
<organism evidence="2 3">
    <name type="scientific">Litoribrevibacter albus</name>
    <dbReference type="NCBI Taxonomy" id="1473156"/>
    <lineage>
        <taxon>Bacteria</taxon>
        <taxon>Pseudomonadati</taxon>
        <taxon>Pseudomonadota</taxon>
        <taxon>Gammaproteobacteria</taxon>
        <taxon>Oceanospirillales</taxon>
        <taxon>Oceanospirillaceae</taxon>
        <taxon>Litoribrevibacter</taxon>
    </lineage>
</organism>
<feature type="region of interest" description="Disordered" evidence="1">
    <location>
        <begin position="20"/>
        <end position="56"/>
    </location>
</feature>
<proteinExistence type="predicted"/>
<reference evidence="2" key="1">
    <citation type="journal article" date="2014" name="Int. J. Syst. Evol. Microbiol.">
        <title>Complete genome sequence of Corynebacterium casei LMG S-19264T (=DSM 44701T), isolated from a smear-ripened cheese.</title>
        <authorList>
            <consortium name="US DOE Joint Genome Institute (JGI-PGF)"/>
            <person name="Walter F."/>
            <person name="Albersmeier A."/>
            <person name="Kalinowski J."/>
            <person name="Ruckert C."/>
        </authorList>
    </citation>
    <scope>NUCLEOTIDE SEQUENCE</scope>
    <source>
        <strain evidence="2">NBRC 110071</strain>
    </source>
</reference>
<evidence type="ECO:0000256" key="1">
    <source>
        <dbReference type="SAM" id="MobiDB-lite"/>
    </source>
</evidence>
<evidence type="ECO:0000313" key="2">
    <source>
        <dbReference type="EMBL" id="GLQ30278.1"/>
    </source>
</evidence>
<reference evidence="2" key="2">
    <citation type="submission" date="2023-01" db="EMBL/GenBank/DDBJ databases">
        <title>Draft genome sequence of Litoribrevibacter albus strain NBRC 110071.</title>
        <authorList>
            <person name="Sun Q."/>
            <person name="Mori K."/>
        </authorList>
    </citation>
    <scope>NUCLEOTIDE SEQUENCE</scope>
    <source>
        <strain evidence="2">NBRC 110071</strain>
    </source>
</reference>
<dbReference type="Proteomes" id="UP001161389">
    <property type="component" value="Unassembled WGS sequence"/>
</dbReference>
<sequence>MFVIKELLDFATIIKKAPKQGTTDKYPGHGLLSSNKKYDNEISNKPKKKKQFENLE</sequence>
<name>A0AA37S8C2_9GAMM</name>
<accession>A0AA37S8C2</accession>
<protein>
    <submittedName>
        <fullName evidence="2">Uncharacterized protein</fullName>
    </submittedName>
</protein>